<name>A0A6C0B7Q3_9ZZZZ</name>
<evidence type="ECO:0000313" key="1">
    <source>
        <dbReference type="EMBL" id="QHS88116.1"/>
    </source>
</evidence>
<dbReference type="EMBL" id="MN739093">
    <property type="protein sequence ID" value="QHS88116.1"/>
    <property type="molecule type" value="Genomic_DNA"/>
</dbReference>
<protein>
    <submittedName>
        <fullName evidence="1">Uncharacterized protein</fullName>
    </submittedName>
</protein>
<reference evidence="1" key="1">
    <citation type="journal article" date="2020" name="Nature">
        <title>Giant virus diversity and host interactions through global metagenomics.</title>
        <authorList>
            <person name="Schulz F."/>
            <person name="Roux S."/>
            <person name="Paez-Espino D."/>
            <person name="Jungbluth S."/>
            <person name="Walsh D.A."/>
            <person name="Denef V.J."/>
            <person name="McMahon K.D."/>
            <person name="Konstantinidis K.T."/>
            <person name="Eloe-Fadrosh E.A."/>
            <person name="Kyrpides N.C."/>
            <person name="Woyke T."/>
        </authorList>
    </citation>
    <scope>NUCLEOTIDE SEQUENCE</scope>
    <source>
        <strain evidence="1">GVMAG-M-3300010158-13</strain>
    </source>
</reference>
<organism evidence="1">
    <name type="scientific">viral metagenome</name>
    <dbReference type="NCBI Taxonomy" id="1070528"/>
    <lineage>
        <taxon>unclassified sequences</taxon>
        <taxon>metagenomes</taxon>
        <taxon>organismal metagenomes</taxon>
    </lineage>
</organism>
<dbReference type="AlphaFoldDB" id="A0A6C0B7Q3"/>
<accession>A0A6C0B7Q3</accession>
<sequence length="129" mass="15236">MIYNNIFKDIIIIILQMRPKMSEKYAEEREEICSQILTILELDEKGAFLLSTLDADTEKQNKIMDMKDEIRKCFSCCNMSPFKPSATCKRPYLSVVKNILKKQGYTFIGNDYTTKPEHIKTIRYYVFRL</sequence>
<proteinExistence type="predicted"/>